<dbReference type="Proteomes" id="UP000597206">
    <property type="component" value="Unassembled WGS sequence"/>
</dbReference>
<organism evidence="1 2">
    <name type="scientific">Vibrio nitrifigilis</name>
    <dbReference type="NCBI Taxonomy" id="2789781"/>
    <lineage>
        <taxon>Bacteria</taxon>
        <taxon>Pseudomonadati</taxon>
        <taxon>Pseudomonadota</taxon>
        <taxon>Gammaproteobacteria</taxon>
        <taxon>Vibrionales</taxon>
        <taxon>Vibrionaceae</taxon>
        <taxon>Vibrio</taxon>
    </lineage>
</organism>
<evidence type="ECO:0000313" key="2">
    <source>
        <dbReference type="Proteomes" id="UP000597206"/>
    </source>
</evidence>
<dbReference type="RefSeq" id="WP_196123285.1">
    <property type="nucleotide sequence ID" value="NZ_JADPMR010000001.1"/>
</dbReference>
<keyword evidence="2" id="KW-1185">Reference proteome</keyword>
<dbReference type="EMBL" id="JADPMR010000001">
    <property type="protein sequence ID" value="MBF9000729.1"/>
    <property type="molecule type" value="Genomic_DNA"/>
</dbReference>
<reference evidence="1 2" key="1">
    <citation type="submission" date="2020-11" db="EMBL/GenBank/DDBJ databases">
        <title>Vibrio nitrifigilis sp. nov., a marine nitrogen-fixing bacterium isolated from the lagoon sediment of an islet inside an atoll.</title>
        <authorList>
            <person name="Wang L.-T."/>
            <person name="Shieh W.Y."/>
        </authorList>
    </citation>
    <scope>NUCLEOTIDE SEQUENCE [LARGE SCALE GENOMIC DNA]</scope>
    <source>
        <strain evidence="1 2">NFV-1</strain>
    </source>
</reference>
<gene>
    <name evidence="1" type="ORF">I1A42_09165</name>
</gene>
<sequence>MGSNAKRKIDALQKEVDENVSAAKDLIHFLESETFAIIHEVLDDIFQETIELNLDKIEPRNQSVVDKISHIYHDLESSLQEDINQSIYDYPSWGLGKSDSLEEKLSLFNQLENFKETDTLTIHHNIILHGVDIIYSYLEQLDLILPFRKEFNITDDCANLLISLSGTLAKIRILSYQLNENYGLSKDKESKQIAEEIFHIIQK</sequence>
<name>A0ABS0GE93_9VIBR</name>
<accession>A0ABS0GE93</accession>
<proteinExistence type="predicted"/>
<comment type="caution">
    <text evidence="1">The sequence shown here is derived from an EMBL/GenBank/DDBJ whole genome shotgun (WGS) entry which is preliminary data.</text>
</comment>
<evidence type="ECO:0000313" key="1">
    <source>
        <dbReference type="EMBL" id="MBF9000729.1"/>
    </source>
</evidence>
<protein>
    <submittedName>
        <fullName evidence="1">Uncharacterized protein</fullName>
    </submittedName>
</protein>